<dbReference type="AlphaFoldDB" id="A0A6G4R1X3"/>
<dbReference type="GO" id="GO:0052689">
    <property type="term" value="F:carboxylic ester hydrolase activity"/>
    <property type="evidence" value="ECO:0007669"/>
    <property type="project" value="TreeGrafter"/>
</dbReference>
<dbReference type="SUPFAM" id="SSF53474">
    <property type="entry name" value="alpha/beta-Hydrolases"/>
    <property type="match status" value="1"/>
</dbReference>
<dbReference type="Gene3D" id="3.40.50.1820">
    <property type="entry name" value="alpha/beta hydrolase"/>
    <property type="match status" value="1"/>
</dbReference>
<comment type="caution">
    <text evidence="3">The sequence shown here is derived from an EMBL/GenBank/DDBJ whole genome shotgun (WGS) entry which is preliminary data.</text>
</comment>
<sequence length="440" mass="46758">MPSLLAATLAAVIATAPSLDAVPQTRLDPALRCRLGAYALPDGQYVTITGHGGHPRDLQFTLSSGVFGRLREEADGAYVGGPLRVVFGPCDGGGLRLTRSGRTVEGARLPLAETQTDFAGDGVTLHGKLVSPTGGRAKALAVWIDGSNNDPSTDDVVWQYELARRGVAVFVYDKRGTGASGGSLSADFHVRARDTAAAVAEARRLAPGVRRIGVIGASQGGWVAPLTATLAPLDFVIPAFAMAEGPIAQDRRIVENQLRAAGFGEDVLAEARSLTALTERIVRSNFQDGLEELDAFRATHAGRPWLAAIQPRSYTGILLTMSGAEARAGGPTAAQGLSFDYEPRPVIERIEARQLWLLGGADRQAPSEATQEILRQTQVRRSDLDVVVYPKADHGLIERVHTPDGTVSAHPGGLFDLVATWIEDRRLPAKGRFVVMPASD</sequence>
<proteinExistence type="predicted"/>
<dbReference type="PANTHER" id="PTHR43265:SF1">
    <property type="entry name" value="ESTERASE ESTD"/>
    <property type="match status" value="1"/>
</dbReference>
<reference evidence="3" key="1">
    <citation type="submission" date="2020-02" db="EMBL/GenBank/DDBJ databases">
        <authorList>
            <person name="Gao J."/>
            <person name="Sun J."/>
        </authorList>
    </citation>
    <scope>NUCLEOTIDE SEQUENCE</scope>
    <source>
        <strain evidence="3">602-2</strain>
    </source>
</reference>
<organism evidence="3">
    <name type="scientific">Caulobacter sp. 602-2</name>
    <dbReference type="NCBI Taxonomy" id="2710887"/>
    <lineage>
        <taxon>Bacteria</taxon>
        <taxon>Pseudomonadati</taxon>
        <taxon>Pseudomonadota</taxon>
        <taxon>Alphaproteobacteria</taxon>
        <taxon>Caulobacterales</taxon>
        <taxon>Caulobacteraceae</taxon>
        <taxon>Caulobacter</taxon>
    </lineage>
</organism>
<feature type="signal peptide" evidence="1">
    <location>
        <begin position="1"/>
        <end position="21"/>
    </location>
</feature>
<evidence type="ECO:0000256" key="1">
    <source>
        <dbReference type="SAM" id="SignalP"/>
    </source>
</evidence>
<dbReference type="InterPro" id="IPR000073">
    <property type="entry name" value="AB_hydrolase_1"/>
</dbReference>
<accession>A0A6G4R1X3</accession>
<dbReference type="EMBL" id="JAAKGT010000011">
    <property type="protein sequence ID" value="NGM51709.1"/>
    <property type="molecule type" value="Genomic_DNA"/>
</dbReference>
<name>A0A6G4R1X3_9CAUL</name>
<feature type="domain" description="AB hydrolase-1" evidence="2">
    <location>
        <begin position="161"/>
        <end position="398"/>
    </location>
</feature>
<dbReference type="PANTHER" id="PTHR43265">
    <property type="entry name" value="ESTERASE ESTD"/>
    <property type="match status" value="1"/>
</dbReference>
<protein>
    <submittedName>
        <fullName evidence="3">Alpha/beta hydrolase</fullName>
    </submittedName>
</protein>
<evidence type="ECO:0000313" key="3">
    <source>
        <dbReference type="EMBL" id="NGM51709.1"/>
    </source>
</evidence>
<dbReference type="InterPro" id="IPR029058">
    <property type="entry name" value="AB_hydrolase_fold"/>
</dbReference>
<dbReference type="Pfam" id="PF12697">
    <property type="entry name" value="Abhydrolase_6"/>
    <property type="match status" value="1"/>
</dbReference>
<evidence type="ECO:0000259" key="2">
    <source>
        <dbReference type="Pfam" id="PF12697"/>
    </source>
</evidence>
<dbReference type="RefSeq" id="WP_165261450.1">
    <property type="nucleotide sequence ID" value="NZ_JAAKGT010000011.1"/>
</dbReference>
<feature type="chain" id="PRO_5026103729" evidence="1">
    <location>
        <begin position="22"/>
        <end position="440"/>
    </location>
</feature>
<dbReference type="InterPro" id="IPR053145">
    <property type="entry name" value="AB_hydrolase_Est10"/>
</dbReference>
<gene>
    <name evidence="3" type="ORF">G5B46_19020</name>
</gene>
<keyword evidence="1" id="KW-0732">Signal</keyword>
<keyword evidence="3" id="KW-0378">Hydrolase</keyword>